<dbReference type="Pfam" id="PF00027">
    <property type="entry name" value="cNMP_binding"/>
    <property type="match status" value="1"/>
</dbReference>
<dbReference type="Gene3D" id="2.60.120.10">
    <property type="entry name" value="Jelly Rolls"/>
    <property type="match status" value="1"/>
</dbReference>
<evidence type="ECO:0000259" key="4">
    <source>
        <dbReference type="PROSITE" id="PS50042"/>
    </source>
</evidence>
<protein>
    <submittedName>
        <fullName evidence="6">Crp/Fnr family transcriptional regulator</fullName>
    </submittedName>
</protein>
<dbReference type="InterPro" id="IPR036390">
    <property type="entry name" value="WH_DNA-bd_sf"/>
</dbReference>
<dbReference type="SMART" id="SM00419">
    <property type="entry name" value="HTH_CRP"/>
    <property type="match status" value="1"/>
</dbReference>
<organism evidence="6 7">
    <name type="scientific">Sphingomonas aurantiaca</name>
    <dbReference type="NCBI Taxonomy" id="185949"/>
    <lineage>
        <taxon>Bacteria</taxon>
        <taxon>Pseudomonadati</taxon>
        <taxon>Pseudomonadota</taxon>
        <taxon>Alphaproteobacteria</taxon>
        <taxon>Sphingomonadales</taxon>
        <taxon>Sphingomonadaceae</taxon>
        <taxon>Sphingomonas</taxon>
    </lineage>
</organism>
<dbReference type="InterPro" id="IPR014710">
    <property type="entry name" value="RmlC-like_jellyroll"/>
</dbReference>
<accession>A0A2T5GLY1</accession>
<proteinExistence type="predicted"/>
<keyword evidence="1" id="KW-0805">Transcription regulation</keyword>
<evidence type="ECO:0000259" key="5">
    <source>
        <dbReference type="PROSITE" id="PS51063"/>
    </source>
</evidence>
<dbReference type="AlphaFoldDB" id="A0A2T5GLY1"/>
<evidence type="ECO:0000256" key="2">
    <source>
        <dbReference type="ARBA" id="ARBA00023125"/>
    </source>
</evidence>
<keyword evidence="2" id="KW-0238">DNA-binding</keyword>
<evidence type="ECO:0000256" key="3">
    <source>
        <dbReference type="ARBA" id="ARBA00023163"/>
    </source>
</evidence>
<dbReference type="RefSeq" id="WP_107957792.1">
    <property type="nucleotide sequence ID" value="NZ_QAOG01000003.1"/>
</dbReference>
<feature type="domain" description="HTH crp-type" evidence="5">
    <location>
        <begin position="148"/>
        <end position="214"/>
    </location>
</feature>
<name>A0A2T5GLY1_9SPHN</name>
<keyword evidence="7" id="KW-1185">Reference proteome</keyword>
<dbReference type="InterPro" id="IPR012318">
    <property type="entry name" value="HTH_CRP"/>
</dbReference>
<feature type="domain" description="Cyclic nucleotide-binding" evidence="4">
    <location>
        <begin position="14"/>
        <end position="123"/>
    </location>
</feature>
<dbReference type="SUPFAM" id="SSF51206">
    <property type="entry name" value="cAMP-binding domain-like"/>
    <property type="match status" value="1"/>
</dbReference>
<reference evidence="6 7" key="1">
    <citation type="submission" date="2018-04" db="EMBL/GenBank/DDBJ databases">
        <title>Genomic Encyclopedia of Type Strains, Phase III (KMG-III): the genomes of soil and plant-associated and newly described type strains.</title>
        <authorList>
            <person name="Whitman W."/>
        </authorList>
    </citation>
    <scope>NUCLEOTIDE SEQUENCE [LARGE SCALE GENOMIC DNA]</scope>
    <source>
        <strain evidence="6 7">MA101b</strain>
    </source>
</reference>
<dbReference type="InterPro" id="IPR050397">
    <property type="entry name" value="Env_Response_Regulators"/>
</dbReference>
<dbReference type="InterPro" id="IPR036388">
    <property type="entry name" value="WH-like_DNA-bd_sf"/>
</dbReference>
<dbReference type="SMART" id="SM00100">
    <property type="entry name" value="cNMP"/>
    <property type="match status" value="1"/>
</dbReference>
<gene>
    <name evidence="6" type="ORF">C8J26_2051</name>
</gene>
<evidence type="ECO:0000256" key="1">
    <source>
        <dbReference type="ARBA" id="ARBA00023015"/>
    </source>
</evidence>
<dbReference type="PROSITE" id="PS51063">
    <property type="entry name" value="HTH_CRP_2"/>
    <property type="match status" value="1"/>
</dbReference>
<dbReference type="GO" id="GO:0003677">
    <property type="term" value="F:DNA binding"/>
    <property type="evidence" value="ECO:0007669"/>
    <property type="project" value="UniProtKB-KW"/>
</dbReference>
<dbReference type="InterPro" id="IPR000595">
    <property type="entry name" value="cNMP-bd_dom"/>
</dbReference>
<evidence type="ECO:0000313" key="6">
    <source>
        <dbReference type="EMBL" id="PTQ60340.1"/>
    </source>
</evidence>
<dbReference type="EMBL" id="QAOG01000003">
    <property type="protein sequence ID" value="PTQ60340.1"/>
    <property type="molecule type" value="Genomic_DNA"/>
</dbReference>
<dbReference type="InterPro" id="IPR018490">
    <property type="entry name" value="cNMP-bd_dom_sf"/>
</dbReference>
<dbReference type="PROSITE" id="PS50042">
    <property type="entry name" value="CNMP_BINDING_3"/>
    <property type="match status" value="1"/>
</dbReference>
<comment type="caution">
    <text evidence="6">The sequence shown here is derived from an EMBL/GenBank/DDBJ whole genome shotgun (WGS) entry which is preliminary data.</text>
</comment>
<dbReference type="GO" id="GO:0003700">
    <property type="term" value="F:DNA-binding transcription factor activity"/>
    <property type="evidence" value="ECO:0007669"/>
    <property type="project" value="TreeGrafter"/>
</dbReference>
<dbReference type="CDD" id="cd00038">
    <property type="entry name" value="CAP_ED"/>
    <property type="match status" value="1"/>
</dbReference>
<dbReference type="GO" id="GO:0005829">
    <property type="term" value="C:cytosol"/>
    <property type="evidence" value="ECO:0007669"/>
    <property type="project" value="TreeGrafter"/>
</dbReference>
<sequence>MAPIDTGRLEADAWFGAVPAARRTLLLAQASVRTVAAGTRLYGVGDPPDGLWAVLDGQVRLIGYPAVGAELVVLMMGPGTWFGELSTLDAGPRPHDAIAFGAARVLHIGIEAFRRLAAATPELWWDIALLACAHQRASLAFMMNTLSQPIPVRLARTLGGMVRAAGGDSVALRQEDIAAMIGVSRQTLNKALKAMEREGVIALAYARIRVVDAEGLRRLGKG</sequence>
<evidence type="ECO:0000313" key="7">
    <source>
        <dbReference type="Proteomes" id="UP000244189"/>
    </source>
</evidence>
<dbReference type="PANTHER" id="PTHR24567">
    <property type="entry name" value="CRP FAMILY TRANSCRIPTIONAL REGULATORY PROTEIN"/>
    <property type="match status" value="1"/>
</dbReference>
<dbReference type="PANTHER" id="PTHR24567:SF74">
    <property type="entry name" value="HTH-TYPE TRANSCRIPTIONAL REGULATOR ARCR"/>
    <property type="match status" value="1"/>
</dbReference>
<dbReference type="Proteomes" id="UP000244189">
    <property type="component" value="Unassembled WGS sequence"/>
</dbReference>
<dbReference type="Gene3D" id="1.10.10.10">
    <property type="entry name" value="Winged helix-like DNA-binding domain superfamily/Winged helix DNA-binding domain"/>
    <property type="match status" value="1"/>
</dbReference>
<dbReference type="Pfam" id="PF13545">
    <property type="entry name" value="HTH_Crp_2"/>
    <property type="match status" value="1"/>
</dbReference>
<dbReference type="SUPFAM" id="SSF46785">
    <property type="entry name" value="Winged helix' DNA-binding domain"/>
    <property type="match status" value="1"/>
</dbReference>
<keyword evidence="3" id="KW-0804">Transcription</keyword>